<dbReference type="Gene3D" id="3.40.190.10">
    <property type="entry name" value="Periplasmic binding protein-like II"/>
    <property type="match status" value="1"/>
</dbReference>
<dbReference type="EMBL" id="PSZO01000005">
    <property type="protein sequence ID" value="TCG11545.1"/>
    <property type="molecule type" value="Genomic_DNA"/>
</dbReference>
<gene>
    <name evidence="2" type="ORF">C4B24_01710</name>
</gene>
<dbReference type="RefSeq" id="WP_131598738.1">
    <property type="nucleotide sequence ID" value="NZ_CBDBYK010000008.1"/>
</dbReference>
<evidence type="ECO:0008006" key="4">
    <source>
        <dbReference type="Google" id="ProtNLM"/>
    </source>
</evidence>
<feature type="chain" id="PRO_5020683273" description="ABC transporter substrate-binding protein" evidence="1">
    <location>
        <begin position="28"/>
        <end position="600"/>
    </location>
</feature>
<name>A0A4R0XRP1_9MOLU</name>
<reference evidence="2 3" key="1">
    <citation type="submission" date="2018-02" db="EMBL/GenBank/DDBJ databases">
        <title>Mycoplasma marinum and Mycoplasma todarodis sp. nov., moderately halophilic and psychrotolerant mycoplasmas isolated from cephalopods.</title>
        <authorList>
            <person name="Viver T."/>
        </authorList>
    </citation>
    <scope>NUCLEOTIDE SEQUENCE [LARGE SCALE GENOMIC DNA]</scope>
    <source>
        <strain evidence="2 3">PE</strain>
    </source>
</reference>
<feature type="signal peptide" evidence="1">
    <location>
        <begin position="1"/>
        <end position="27"/>
    </location>
</feature>
<keyword evidence="1" id="KW-0732">Signal</keyword>
<dbReference type="Proteomes" id="UP000294192">
    <property type="component" value="Unassembled WGS sequence"/>
</dbReference>
<dbReference type="PROSITE" id="PS51257">
    <property type="entry name" value="PROKAR_LIPOPROTEIN"/>
    <property type="match status" value="1"/>
</dbReference>
<accession>A0A4R0XRP1</accession>
<sequence>MKKNTMKMRKISLSLLATVVIAAPVVAATSCGGFFAGKTDKASTIRFGMRAEDTASWAPIIKAFENKYEKIHKKNSNIPAFKIKTVILSDQKAQYSMGDVPTVTSIDPNTADSARKNSWFMDLDPVEFLGNKANDKYKLFDDQKGMNFKVAGDKTSDFFEASFQPYQRKTLLNGHPRLVGIPYQYGPSNIYMNNKFIDHTKKIHIYLPNNNAKATGAIDAVDTGIIATQANIKKFILESGRKDNPWADLNNLPSGGKVLIKDAEKLKTWSGYGAGNMYQRIASLSLSTIADNANIDVGWSHDVGFAFEIISSATKGLMHNGQMDDEILKKIYDRAGAISGPNDAKSEAFAGGPDISDTFRYLFDNYYGYYKHSKGYAVDPAAASEAGEAELMWKQKAAYLLGKKWSGPLIKSNWTDEATNPEKELLQLPVPYGSANMDGLGIASGTNGAKLIASKKFIKLAMSMHKDANGNPFSYLVSRDVQNKPNDPLAYKAVPTARRASKYIQDIAKNSKKSNEWKEQFLSPFGMGKNDKNLPSDPYNGVGGFFAASSTDGLYQIYNDNISGSIESWQKSNNGYLTMGNLIKQLKKGIDQSWSEIDNA</sequence>
<evidence type="ECO:0000256" key="1">
    <source>
        <dbReference type="SAM" id="SignalP"/>
    </source>
</evidence>
<organism evidence="2 3">
    <name type="scientific">Mycoplasma marinum</name>
    <dbReference type="NCBI Taxonomy" id="1937190"/>
    <lineage>
        <taxon>Bacteria</taxon>
        <taxon>Bacillati</taxon>
        <taxon>Mycoplasmatota</taxon>
        <taxon>Mollicutes</taxon>
        <taxon>Mycoplasmataceae</taxon>
        <taxon>Mycoplasma</taxon>
    </lineage>
</organism>
<dbReference type="AlphaFoldDB" id="A0A4R0XRP1"/>
<protein>
    <recommendedName>
        <fullName evidence="4">ABC transporter substrate-binding protein</fullName>
    </recommendedName>
</protein>
<evidence type="ECO:0000313" key="3">
    <source>
        <dbReference type="Proteomes" id="UP000294192"/>
    </source>
</evidence>
<proteinExistence type="predicted"/>
<comment type="caution">
    <text evidence="2">The sequence shown here is derived from an EMBL/GenBank/DDBJ whole genome shotgun (WGS) entry which is preliminary data.</text>
</comment>
<evidence type="ECO:0000313" key="2">
    <source>
        <dbReference type="EMBL" id="TCG11545.1"/>
    </source>
</evidence>
<keyword evidence="3" id="KW-1185">Reference proteome</keyword>